<keyword evidence="13" id="KW-0812">Transmembrane</keyword>
<proteinExistence type="inferred from homology"/>
<keyword evidence="8 13" id="KW-0472">Membrane</keyword>
<dbReference type="InterPro" id="IPR050350">
    <property type="entry name" value="Compl-Cell_Adhes-Reg"/>
</dbReference>
<dbReference type="GO" id="GO:0006958">
    <property type="term" value="P:complement activation, classical pathway"/>
    <property type="evidence" value="ECO:0007669"/>
    <property type="project" value="UniProtKB-KW"/>
</dbReference>
<keyword evidence="4 12" id="KW-0768">Sushi</keyword>
<evidence type="ECO:0000256" key="11">
    <source>
        <dbReference type="ARBA" id="ARBA00045541"/>
    </source>
</evidence>
<dbReference type="PROSITE" id="PS50923">
    <property type="entry name" value="SUSHI"/>
    <property type="match status" value="2"/>
</dbReference>
<dbReference type="PANTHER" id="PTHR19325:SF317">
    <property type="entry name" value="COMPLEMENT DECAY-ACCELERATING FACTOR"/>
    <property type="match status" value="1"/>
</dbReference>
<name>A0A803VE36_FICAL</name>
<dbReference type="SMART" id="SM00032">
    <property type="entry name" value="CCP"/>
    <property type="match status" value="3"/>
</dbReference>
<comment type="caution">
    <text evidence="12">Lacks conserved residue(s) required for the propagation of feature annotation.</text>
</comment>
<evidence type="ECO:0000256" key="13">
    <source>
        <dbReference type="SAM" id="Phobius"/>
    </source>
</evidence>
<reference evidence="15 16" key="1">
    <citation type="journal article" date="2012" name="Nature">
        <title>The genomic landscape of species divergence in Ficedula flycatchers.</title>
        <authorList>
            <person name="Ellegren H."/>
            <person name="Smeds L."/>
            <person name="Burri R."/>
            <person name="Olason P.I."/>
            <person name="Backstrom N."/>
            <person name="Kawakami T."/>
            <person name="Kunstner A."/>
            <person name="Makinen H."/>
            <person name="Nadachowska-Brzyska K."/>
            <person name="Qvarnstrom A."/>
            <person name="Uebbing S."/>
            <person name="Wolf J.B."/>
        </authorList>
    </citation>
    <scope>NUCLEOTIDE SEQUENCE [LARGE SCALE GENOMIC DNA]</scope>
</reference>
<feature type="transmembrane region" description="Helical" evidence="13">
    <location>
        <begin position="21"/>
        <end position="42"/>
    </location>
</feature>
<dbReference type="PANTHER" id="PTHR19325">
    <property type="entry name" value="COMPLEMENT COMPONENT-RELATED SUSHI DOMAIN-CONTAINING"/>
    <property type="match status" value="1"/>
</dbReference>
<evidence type="ECO:0000256" key="12">
    <source>
        <dbReference type="PROSITE-ProRule" id="PRU00302"/>
    </source>
</evidence>
<keyword evidence="3" id="KW-0399">Innate immunity</keyword>
<comment type="subcellular location">
    <subcellularLocation>
        <location evidence="1">Membrane</location>
    </subcellularLocation>
</comment>
<evidence type="ECO:0000256" key="8">
    <source>
        <dbReference type="ARBA" id="ARBA00023136"/>
    </source>
</evidence>
<dbReference type="Ensembl" id="ENSFALT00000033118.1">
    <property type="protein sequence ID" value="ENSFALP00000020992.1"/>
    <property type="gene ID" value="ENSFALG00000028209.1"/>
</dbReference>
<comment type="function">
    <text evidence="11">This protein recognizes C4b and C3b fragments that condense with cell-surface hydroxyl or amino groups when nascent C4b and C3b are locally generated during C4 and c3 activation. Interaction of daf with cell-associated C4b and C3b polypeptides interferes with their ability to catalyze the conversion of C2 and factor B to enzymatically active C2a and Bb and thereby prevents the formation of C4b2a and C3bBb, the amplification convertases of the complement cascade. Inhibits complement activation by destabilizing and preventing the formation of C3 and C5 convertases, which prevents complement damage.</text>
</comment>
<keyword evidence="10" id="KW-0325">Glycoprotein</keyword>
<dbReference type="GO" id="GO:0016020">
    <property type="term" value="C:membrane"/>
    <property type="evidence" value="ECO:0007669"/>
    <property type="project" value="UniProtKB-SubCell"/>
</dbReference>
<dbReference type="InterPro" id="IPR035976">
    <property type="entry name" value="Sushi/SCR/CCP_sf"/>
</dbReference>
<dbReference type="Proteomes" id="UP000016665">
    <property type="component" value="Chromosome 26"/>
</dbReference>
<dbReference type="Pfam" id="PF00084">
    <property type="entry name" value="Sushi"/>
    <property type="match status" value="3"/>
</dbReference>
<dbReference type="InterPro" id="IPR000436">
    <property type="entry name" value="Sushi_SCR_CCP_dom"/>
</dbReference>
<keyword evidence="5" id="KW-0677">Repeat</keyword>
<keyword evidence="16" id="KW-1185">Reference proteome</keyword>
<evidence type="ECO:0000256" key="4">
    <source>
        <dbReference type="ARBA" id="ARBA00022659"/>
    </source>
</evidence>
<evidence type="ECO:0000256" key="2">
    <source>
        <dbReference type="ARBA" id="ARBA00010908"/>
    </source>
</evidence>
<protein>
    <recommendedName>
        <fullName evidence="14">Sushi domain-containing protein</fullName>
    </recommendedName>
</protein>
<evidence type="ECO:0000313" key="16">
    <source>
        <dbReference type="Proteomes" id="UP000016665"/>
    </source>
</evidence>
<dbReference type="Gene3D" id="2.10.70.10">
    <property type="entry name" value="Complement Module, domain 1"/>
    <property type="match status" value="3"/>
</dbReference>
<evidence type="ECO:0000256" key="6">
    <source>
        <dbReference type="ARBA" id="ARBA00022859"/>
    </source>
</evidence>
<organism evidence="15 16">
    <name type="scientific">Ficedula albicollis</name>
    <name type="common">Collared flycatcher</name>
    <name type="synonym">Muscicapa albicollis</name>
    <dbReference type="NCBI Taxonomy" id="59894"/>
    <lineage>
        <taxon>Eukaryota</taxon>
        <taxon>Metazoa</taxon>
        <taxon>Chordata</taxon>
        <taxon>Craniata</taxon>
        <taxon>Vertebrata</taxon>
        <taxon>Euteleostomi</taxon>
        <taxon>Archelosauria</taxon>
        <taxon>Archosauria</taxon>
        <taxon>Dinosauria</taxon>
        <taxon>Saurischia</taxon>
        <taxon>Theropoda</taxon>
        <taxon>Coelurosauria</taxon>
        <taxon>Aves</taxon>
        <taxon>Neognathae</taxon>
        <taxon>Neoaves</taxon>
        <taxon>Telluraves</taxon>
        <taxon>Australaves</taxon>
        <taxon>Passeriformes</taxon>
        <taxon>Muscicapidae</taxon>
        <taxon>Ficedula</taxon>
    </lineage>
</organism>
<evidence type="ECO:0000256" key="7">
    <source>
        <dbReference type="ARBA" id="ARBA00022875"/>
    </source>
</evidence>
<comment type="similarity">
    <text evidence="2">Belongs to the receptors of complement activation (RCA) family.</text>
</comment>
<evidence type="ECO:0000259" key="14">
    <source>
        <dbReference type="PROSITE" id="PS50923"/>
    </source>
</evidence>
<dbReference type="CDD" id="cd00033">
    <property type="entry name" value="CCP"/>
    <property type="match status" value="3"/>
</dbReference>
<reference evidence="15" key="2">
    <citation type="submission" date="2025-08" db="UniProtKB">
        <authorList>
            <consortium name="Ensembl"/>
        </authorList>
    </citation>
    <scope>IDENTIFICATION</scope>
</reference>
<dbReference type="GeneTree" id="ENSGT00940000160375"/>
<evidence type="ECO:0000256" key="5">
    <source>
        <dbReference type="ARBA" id="ARBA00022737"/>
    </source>
</evidence>
<evidence type="ECO:0000256" key="1">
    <source>
        <dbReference type="ARBA" id="ARBA00004370"/>
    </source>
</evidence>
<dbReference type="FunFam" id="2.10.70.10:FF:000055">
    <property type="entry name" value="Complement decay-accelerating factor, GPI-anchored"/>
    <property type="match status" value="1"/>
</dbReference>
<dbReference type="SUPFAM" id="SSF57535">
    <property type="entry name" value="Complement control module/SCR domain"/>
    <property type="match status" value="3"/>
</dbReference>
<evidence type="ECO:0000313" key="15">
    <source>
        <dbReference type="Ensembl" id="ENSFALP00000020992.1"/>
    </source>
</evidence>
<evidence type="ECO:0000256" key="9">
    <source>
        <dbReference type="ARBA" id="ARBA00023157"/>
    </source>
</evidence>
<feature type="domain" description="Sushi" evidence="14">
    <location>
        <begin position="176"/>
        <end position="237"/>
    </location>
</feature>
<feature type="disulfide bond" evidence="12">
    <location>
        <begin position="274"/>
        <end position="317"/>
    </location>
</feature>
<sequence length="390" mass="41713">MQNKYLISYFLKSRKCKACRYFLRRALIAAVLSTCQGGSILLPANSHRELTSFHPQNKCLCPTDRGVPGVWRCRRADTPCSALCRHPLRAASGHPQRAALGEAAGRVPLRHLGDLHLQPRARPARGALHPLHHPRRLQRVEYECQPGYTPLLGVSPAITCLSNQTWSAAPQFCKRKQCPNPANPANGRAAVLTDLLFGSKINYTCDKGYKLVGGSHRICEVSGTGVSWSGDPPVCHFFLENLGHCVAAEVVSCPSVPSLGSADRALVLPSGITCAAPPAIAQGTHSGGSRDSFSFGDVVTYTCASGLAPAGNTSLSCTSLDGEHGTWSGAVPRCQGTARAVPTASSGCPWHKGCGAAHIPLILFIYLKVDCWRFSCPAPVSHVPLLSRQR</sequence>
<keyword evidence="7" id="KW-0180">Complement pathway</keyword>
<evidence type="ECO:0000256" key="10">
    <source>
        <dbReference type="ARBA" id="ARBA00023180"/>
    </source>
</evidence>
<dbReference type="GO" id="GO:0045087">
    <property type="term" value="P:innate immune response"/>
    <property type="evidence" value="ECO:0007669"/>
    <property type="project" value="UniProtKB-KW"/>
</dbReference>
<evidence type="ECO:0000256" key="3">
    <source>
        <dbReference type="ARBA" id="ARBA00022588"/>
    </source>
</evidence>
<reference evidence="15" key="3">
    <citation type="submission" date="2025-09" db="UniProtKB">
        <authorList>
            <consortium name="Ensembl"/>
        </authorList>
    </citation>
    <scope>IDENTIFICATION</scope>
</reference>
<dbReference type="AlphaFoldDB" id="A0A803VE36"/>
<feature type="domain" description="Sushi" evidence="14">
    <location>
        <begin position="272"/>
        <end position="336"/>
    </location>
</feature>
<keyword evidence="9 12" id="KW-1015">Disulfide bond</keyword>
<keyword evidence="6" id="KW-0391">Immunity</keyword>
<accession>A0A803VE36</accession>
<keyword evidence="13" id="KW-1133">Transmembrane helix</keyword>